<name>A0A072NJ69_SCHAZ</name>
<dbReference type="InterPro" id="IPR014757">
    <property type="entry name" value="Tscrpt_reg_IclR_C"/>
</dbReference>
<dbReference type="GO" id="GO:0045892">
    <property type="term" value="P:negative regulation of DNA-templated transcription"/>
    <property type="evidence" value="ECO:0007669"/>
    <property type="project" value="TreeGrafter"/>
</dbReference>
<accession>A0A072NJ69</accession>
<evidence type="ECO:0000256" key="4">
    <source>
        <dbReference type="ARBA" id="ARBA00058938"/>
    </source>
</evidence>
<dbReference type="PANTHER" id="PTHR30136">
    <property type="entry name" value="HELIX-TURN-HELIX TRANSCRIPTIONAL REGULATOR, ICLR FAMILY"/>
    <property type="match status" value="1"/>
</dbReference>
<evidence type="ECO:0000256" key="2">
    <source>
        <dbReference type="ARBA" id="ARBA00023125"/>
    </source>
</evidence>
<evidence type="ECO:0000313" key="8">
    <source>
        <dbReference type="EMBL" id="KEF37526.1"/>
    </source>
</evidence>
<dbReference type="InterPro" id="IPR036390">
    <property type="entry name" value="WH_DNA-bd_sf"/>
</dbReference>
<keyword evidence="2" id="KW-0238">DNA-binding</keyword>
<protein>
    <recommendedName>
        <fullName evidence="5">Glycerol operon regulatory protein</fullName>
    </recommendedName>
</protein>
<dbReference type="Gene3D" id="1.10.10.10">
    <property type="entry name" value="Winged helix-like DNA-binding domain superfamily/Winged helix DNA-binding domain"/>
    <property type="match status" value="1"/>
</dbReference>
<evidence type="ECO:0000313" key="9">
    <source>
        <dbReference type="Proteomes" id="UP000027936"/>
    </source>
</evidence>
<dbReference type="GeneID" id="89469036"/>
<dbReference type="PROSITE" id="PS51077">
    <property type="entry name" value="HTH_ICLR"/>
    <property type="match status" value="1"/>
</dbReference>
<reference evidence="8 9" key="1">
    <citation type="submission" date="2014-04" db="EMBL/GenBank/DDBJ databases">
        <title>Draft genome sequence of Bacillus azotoformans MEV2011, a (co-) denitrifying strain unable to grow in the presence of oxygen.</title>
        <authorList>
            <person name="Nielsen M."/>
            <person name="Schreiber L."/>
            <person name="Finster K."/>
            <person name="Schramm A."/>
        </authorList>
    </citation>
    <scope>NUCLEOTIDE SEQUENCE [LARGE SCALE GENOMIC DNA]</scope>
    <source>
        <strain evidence="8 9">MEV2011</strain>
    </source>
</reference>
<evidence type="ECO:0000256" key="3">
    <source>
        <dbReference type="ARBA" id="ARBA00023163"/>
    </source>
</evidence>
<dbReference type="GO" id="GO:0003677">
    <property type="term" value="F:DNA binding"/>
    <property type="evidence" value="ECO:0007669"/>
    <property type="project" value="UniProtKB-KW"/>
</dbReference>
<dbReference type="PANTHER" id="PTHR30136:SF35">
    <property type="entry name" value="HTH-TYPE TRANSCRIPTIONAL REGULATOR RV1719"/>
    <property type="match status" value="1"/>
</dbReference>
<dbReference type="Pfam" id="PF09339">
    <property type="entry name" value="HTH_IclR"/>
    <property type="match status" value="1"/>
</dbReference>
<comment type="caution">
    <text evidence="8">The sequence shown here is derived from an EMBL/GenBank/DDBJ whole genome shotgun (WGS) entry which is preliminary data.</text>
</comment>
<evidence type="ECO:0000259" key="6">
    <source>
        <dbReference type="PROSITE" id="PS51077"/>
    </source>
</evidence>
<dbReference type="FunFam" id="1.10.10.10:FF:000056">
    <property type="entry name" value="IclR family transcriptional regulator"/>
    <property type="match status" value="1"/>
</dbReference>
<gene>
    <name evidence="8" type="ORF">M670_03334</name>
</gene>
<dbReference type="PATRIC" id="fig|1348973.3.peg.3212"/>
<organism evidence="8 9">
    <name type="scientific">Schinkia azotoformans MEV2011</name>
    <dbReference type="NCBI Taxonomy" id="1348973"/>
    <lineage>
        <taxon>Bacteria</taxon>
        <taxon>Bacillati</taxon>
        <taxon>Bacillota</taxon>
        <taxon>Bacilli</taxon>
        <taxon>Bacillales</taxon>
        <taxon>Bacillaceae</taxon>
        <taxon>Calidifontibacillus/Schinkia group</taxon>
        <taxon>Schinkia</taxon>
    </lineage>
</organism>
<dbReference type="RefSeq" id="WP_003329170.1">
    <property type="nucleotide sequence ID" value="NZ_JJRY01000014.1"/>
</dbReference>
<dbReference type="PROSITE" id="PS51078">
    <property type="entry name" value="ICLR_ED"/>
    <property type="match status" value="1"/>
</dbReference>
<keyword evidence="1" id="KW-0805">Transcription regulation</keyword>
<evidence type="ECO:0000256" key="5">
    <source>
        <dbReference type="ARBA" id="ARBA00070406"/>
    </source>
</evidence>
<dbReference type="OrthoDB" id="9791752at2"/>
<evidence type="ECO:0000259" key="7">
    <source>
        <dbReference type="PROSITE" id="PS51078"/>
    </source>
</evidence>
<dbReference type="InterPro" id="IPR005471">
    <property type="entry name" value="Tscrpt_reg_IclR_N"/>
</dbReference>
<dbReference type="InterPro" id="IPR036388">
    <property type="entry name" value="WH-like_DNA-bd_sf"/>
</dbReference>
<dbReference type="Proteomes" id="UP000027936">
    <property type="component" value="Unassembled WGS sequence"/>
</dbReference>
<dbReference type="Gene3D" id="3.30.450.40">
    <property type="match status" value="1"/>
</dbReference>
<dbReference type="InterPro" id="IPR050707">
    <property type="entry name" value="HTH_MetabolicPath_Reg"/>
</dbReference>
<feature type="domain" description="HTH iclR-type" evidence="6">
    <location>
        <begin position="5"/>
        <end position="67"/>
    </location>
</feature>
<keyword evidence="3" id="KW-0804">Transcription</keyword>
<dbReference type="SUPFAM" id="SSF46785">
    <property type="entry name" value="Winged helix' DNA-binding domain"/>
    <property type="match status" value="1"/>
</dbReference>
<sequence length="258" mass="28618">MSETVRSVERAIDILTCFTVNEPVLTVPEISQKTGLTKSTIFRLLASLESKGMVEKIHSTYEYKLGLRLLDLGNVVQSSLELIDIAKPIMKELSDKTKETVNINIVQGNHRVCIERIDGNQALRKVSEIGRLLPLSKGASGKLLLAFCDNDKVIEILNEERENMTVEEMNKLKLELFEIREKGYAASFSERLEGTASVSAPIRDYTGNVIAGVTISGPLVRFTEEKVQNFISEVLEASSRISSDLGYTKPIKKAPIST</sequence>
<dbReference type="AlphaFoldDB" id="A0A072NJ69"/>
<feature type="domain" description="IclR-ED" evidence="7">
    <location>
        <begin position="68"/>
        <end position="247"/>
    </location>
</feature>
<dbReference type="SUPFAM" id="SSF55781">
    <property type="entry name" value="GAF domain-like"/>
    <property type="match status" value="1"/>
</dbReference>
<dbReference type="InterPro" id="IPR029016">
    <property type="entry name" value="GAF-like_dom_sf"/>
</dbReference>
<dbReference type="SMART" id="SM00346">
    <property type="entry name" value="HTH_ICLR"/>
    <property type="match status" value="1"/>
</dbReference>
<comment type="function">
    <text evidence="4">May be an activator protein for the gylABX operon.</text>
</comment>
<dbReference type="EMBL" id="JJRY01000014">
    <property type="protein sequence ID" value="KEF37526.1"/>
    <property type="molecule type" value="Genomic_DNA"/>
</dbReference>
<evidence type="ECO:0000256" key="1">
    <source>
        <dbReference type="ARBA" id="ARBA00023015"/>
    </source>
</evidence>
<dbReference type="GO" id="GO:0003700">
    <property type="term" value="F:DNA-binding transcription factor activity"/>
    <property type="evidence" value="ECO:0007669"/>
    <property type="project" value="TreeGrafter"/>
</dbReference>
<proteinExistence type="predicted"/>
<dbReference type="Pfam" id="PF01614">
    <property type="entry name" value="IclR_C"/>
    <property type="match status" value="1"/>
</dbReference>